<evidence type="ECO:0000313" key="1">
    <source>
        <dbReference type="EMBL" id="KAK1844179.1"/>
    </source>
</evidence>
<dbReference type="EMBL" id="JAQOWY010000322">
    <property type="protein sequence ID" value="KAK1844179.1"/>
    <property type="molecule type" value="Genomic_DNA"/>
</dbReference>
<proteinExistence type="predicted"/>
<comment type="caution">
    <text evidence="1">The sequence shown here is derived from an EMBL/GenBank/DDBJ whole genome shotgun (WGS) entry which is preliminary data.</text>
</comment>
<accession>A0AAD9AAD7</accession>
<keyword evidence="2" id="KW-1185">Reference proteome</keyword>
<organism evidence="1 2">
    <name type="scientific">Colletotrichum chrysophilum</name>
    <dbReference type="NCBI Taxonomy" id="1836956"/>
    <lineage>
        <taxon>Eukaryota</taxon>
        <taxon>Fungi</taxon>
        <taxon>Dikarya</taxon>
        <taxon>Ascomycota</taxon>
        <taxon>Pezizomycotina</taxon>
        <taxon>Sordariomycetes</taxon>
        <taxon>Hypocreomycetidae</taxon>
        <taxon>Glomerellales</taxon>
        <taxon>Glomerellaceae</taxon>
        <taxon>Colletotrichum</taxon>
        <taxon>Colletotrichum gloeosporioides species complex</taxon>
    </lineage>
</organism>
<dbReference type="Proteomes" id="UP001243330">
    <property type="component" value="Unassembled WGS sequence"/>
</dbReference>
<protein>
    <submittedName>
        <fullName evidence="1">Uncharacterized protein</fullName>
    </submittedName>
</protein>
<gene>
    <name evidence="1" type="ORF">CCHR01_13180</name>
</gene>
<evidence type="ECO:0000313" key="2">
    <source>
        <dbReference type="Proteomes" id="UP001243330"/>
    </source>
</evidence>
<name>A0AAD9AAD7_9PEZI</name>
<dbReference type="AlphaFoldDB" id="A0AAD9AAD7"/>
<sequence>MGIHSQTLSLPMGIQRVFNMYPYSYNPYNTDIQTKSYLYPYPDHSHI</sequence>
<reference evidence="1" key="1">
    <citation type="submission" date="2023-01" db="EMBL/GenBank/DDBJ databases">
        <title>Colletotrichum chrysophilum M932 genome sequence.</title>
        <authorList>
            <person name="Baroncelli R."/>
        </authorList>
    </citation>
    <scope>NUCLEOTIDE SEQUENCE</scope>
    <source>
        <strain evidence="1">M932</strain>
    </source>
</reference>